<dbReference type="InterPro" id="IPR036873">
    <property type="entry name" value="Rhodanese-like_dom_sf"/>
</dbReference>
<dbReference type="SMART" id="SM00450">
    <property type="entry name" value="RHOD"/>
    <property type="match status" value="1"/>
</dbReference>
<gene>
    <name evidence="2" type="ORF">F7O44_00170</name>
</gene>
<evidence type="ECO:0000313" key="3">
    <source>
        <dbReference type="Proteomes" id="UP000460435"/>
    </source>
</evidence>
<reference evidence="2 3" key="1">
    <citation type="submission" date="2019-11" db="EMBL/GenBank/DDBJ databases">
        <authorList>
            <person name="Li X.-J."/>
            <person name="Feng X.-M."/>
        </authorList>
    </citation>
    <scope>NUCLEOTIDE SEQUENCE [LARGE SCALE GENOMIC DNA]</scope>
    <source>
        <strain evidence="2 3">XMNu-373</strain>
    </source>
</reference>
<protein>
    <submittedName>
        <fullName evidence="2">Rhodanese-like domain-containing protein</fullName>
    </submittedName>
</protein>
<dbReference type="EMBL" id="WLZY01000001">
    <property type="protein sequence ID" value="NDL55479.1"/>
    <property type="molecule type" value="Genomic_DNA"/>
</dbReference>
<dbReference type="PANTHER" id="PTHR43031:SF1">
    <property type="entry name" value="PYRIDINE NUCLEOTIDE-DISULPHIDE OXIDOREDUCTASE"/>
    <property type="match status" value="1"/>
</dbReference>
<evidence type="ECO:0000259" key="1">
    <source>
        <dbReference type="PROSITE" id="PS50206"/>
    </source>
</evidence>
<keyword evidence="3" id="KW-1185">Reference proteome</keyword>
<dbReference type="Pfam" id="PF00581">
    <property type="entry name" value="Rhodanese"/>
    <property type="match status" value="1"/>
</dbReference>
<organism evidence="2 3">
    <name type="scientific">Phytoactinopolyspora mesophila</name>
    <dbReference type="NCBI Taxonomy" id="2650750"/>
    <lineage>
        <taxon>Bacteria</taxon>
        <taxon>Bacillati</taxon>
        <taxon>Actinomycetota</taxon>
        <taxon>Actinomycetes</taxon>
        <taxon>Jiangellales</taxon>
        <taxon>Jiangellaceae</taxon>
        <taxon>Phytoactinopolyspora</taxon>
    </lineage>
</organism>
<comment type="caution">
    <text evidence="2">The sequence shown here is derived from an EMBL/GenBank/DDBJ whole genome shotgun (WGS) entry which is preliminary data.</text>
</comment>
<evidence type="ECO:0000313" key="2">
    <source>
        <dbReference type="EMBL" id="NDL55479.1"/>
    </source>
</evidence>
<dbReference type="PANTHER" id="PTHR43031">
    <property type="entry name" value="FAD-DEPENDENT OXIDOREDUCTASE"/>
    <property type="match status" value="1"/>
</dbReference>
<sequence>MVRSGDVVVDVRLPEEYASGHVAGAVNIPLRELPARIGELPHGQIVTVCSLGNRSLRGAQTLARLGRTAFSLRGGTKAWEAAGLPTVAGPEPVRARRRRFPWRWFSR</sequence>
<proteinExistence type="predicted"/>
<dbReference type="InterPro" id="IPR050229">
    <property type="entry name" value="GlpE_sulfurtransferase"/>
</dbReference>
<accession>A0A7K3LWT5</accession>
<dbReference type="SUPFAM" id="SSF52821">
    <property type="entry name" value="Rhodanese/Cell cycle control phosphatase"/>
    <property type="match status" value="1"/>
</dbReference>
<dbReference type="Gene3D" id="3.40.250.10">
    <property type="entry name" value="Rhodanese-like domain"/>
    <property type="match status" value="1"/>
</dbReference>
<dbReference type="InterPro" id="IPR001763">
    <property type="entry name" value="Rhodanese-like_dom"/>
</dbReference>
<name>A0A7K3LWT5_9ACTN</name>
<feature type="domain" description="Rhodanese" evidence="1">
    <location>
        <begin position="2"/>
        <end position="88"/>
    </location>
</feature>
<dbReference type="AlphaFoldDB" id="A0A7K3LWT5"/>
<dbReference type="CDD" id="cd00158">
    <property type="entry name" value="RHOD"/>
    <property type="match status" value="1"/>
</dbReference>
<dbReference type="PROSITE" id="PS50206">
    <property type="entry name" value="RHODANESE_3"/>
    <property type="match status" value="1"/>
</dbReference>
<dbReference type="Proteomes" id="UP000460435">
    <property type="component" value="Unassembled WGS sequence"/>
</dbReference>